<feature type="compositionally biased region" description="Polar residues" evidence="1">
    <location>
        <begin position="320"/>
        <end position="333"/>
    </location>
</feature>
<keyword evidence="3" id="KW-1185">Reference proteome</keyword>
<feature type="compositionally biased region" description="Polar residues" evidence="1">
    <location>
        <begin position="390"/>
        <end position="399"/>
    </location>
</feature>
<evidence type="ECO:0000256" key="1">
    <source>
        <dbReference type="SAM" id="MobiDB-lite"/>
    </source>
</evidence>
<feature type="compositionally biased region" description="Polar residues" evidence="1">
    <location>
        <begin position="346"/>
        <end position="355"/>
    </location>
</feature>
<dbReference type="Proteomes" id="UP001365128">
    <property type="component" value="Unassembled WGS sequence"/>
</dbReference>
<sequence length="399" mass="43169">MPPHKKPCDEKLQYGFCKPQKNKTALRPSGRVGIQWQASAQREDEPDPLGHHDDQGTLPHFLLAAGGRADRQAGWPVDRCCVCTTDRPPASQRPKKQPTCLPLRHELTAHTPIHTPTCQQRPNPPRRHTAPPPTTAVPPVQPLCQEGGGGQPVCQTRPPSTERASRREWSGLAGLVRQPTIHCAEPALVHFLTLCYAGISPSLPSLHPSIPPSITATLPPQQNNNTPSQSHLPALSGQVRSVTGTQVSERHMLCVAAPVRPPHRIAPTDPADARTQASKWALQTNSQLASRARSRPADQQTSRPILASIQSPAVPHYQRPQLSSPRRATTRQDAANAPCARAAKAVTSSRPLSLTGKRNCTSLALRAFPSPFSIKDINDAHPASADDLTRSSGRPRQCG</sequence>
<feature type="region of interest" description="Disordered" evidence="1">
    <location>
        <begin position="284"/>
        <end position="355"/>
    </location>
</feature>
<feature type="compositionally biased region" description="Polar residues" evidence="1">
    <location>
        <begin position="215"/>
        <end position="231"/>
    </location>
</feature>
<feature type="region of interest" description="Disordered" evidence="1">
    <location>
        <begin position="258"/>
        <end position="277"/>
    </location>
</feature>
<gene>
    <name evidence="2" type="ORF">IWX46DRAFT_580029</name>
</gene>
<reference evidence="2 3" key="1">
    <citation type="submission" date="2024-04" db="EMBL/GenBank/DDBJ databases">
        <title>Phyllosticta paracitricarpa is synonymous to the EU quarantine fungus P. citricarpa based on phylogenomic analyses.</title>
        <authorList>
            <consortium name="Lawrence Berkeley National Laboratory"/>
            <person name="Van Ingen-Buijs V.A."/>
            <person name="Van Westerhoven A.C."/>
            <person name="Haridas S."/>
            <person name="Skiadas P."/>
            <person name="Martin F."/>
            <person name="Groenewald J.Z."/>
            <person name="Crous P.W."/>
            <person name="Seidl M.F."/>
        </authorList>
    </citation>
    <scope>NUCLEOTIDE SEQUENCE [LARGE SCALE GENOMIC DNA]</scope>
    <source>
        <strain evidence="2 3">CBS 122670</strain>
    </source>
</reference>
<feature type="region of interest" description="Disordered" evidence="1">
    <location>
        <begin position="21"/>
        <end position="55"/>
    </location>
</feature>
<evidence type="ECO:0000313" key="2">
    <source>
        <dbReference type="EMBL" id="KAK7548843.1"/>
    </source>
</evidence>
<proteinExistence type="predicted"/>
<dbReference type="EMBL" id="JBBPDW010000010">
    <property type="protein sequence ID" value="KAK7548843.1"/>
    <property type="molecule type" value="Genomic_DNA"/>
</dbReference>
<name>A0ABR1MGS6_9PEZI</name>
<comment type="caution">
    <text evidence="2">The sequence shown here is derived from an EMBL/GenBank/DDBJ whole genome shotgun (WGS) entry which is preliminary data.</text>
</comment>
<feature type="compositionally biased region" description="Low complexity" evidence="1">
    <location>
        <begin position="334"/>
        <end position="345"/>
    </location>
</feature>
<feature type="compositionally biased region" description="Polar residues" evidence="1">
    <location>
        <begin position="297"/>
        <end position="311"/>
    </location>
</feature>
<organism evidence="2 3">
    <name type="scientific">Phyllosticta citricarpa</name>
    <dbReference type="NCBI Taxonomy" id="55181"/>
    <lineage>
        <taxon>Eukaryota</taxon>
        <taxon>Fungi</taxon>
        <taxon>Dikarya</taxon>
        <taxon>Ascomycota</taxon>
        <taxon>Pezizomycotina</taxon>
        <taxon>Dothideomycetes</taxon>
        <taxon>Dothideomycetes incertae sedis</taxon>
        <taxon>Botryosphaeriales</taxon>
        <taxon>Phyllostictaceae</taxon>
        <taxon>Phyllosticta</taxon>
    </lineage>
</organism>
<protein>
    <submittedName>
        <fullName evidence="2">Uncharacterized protein</fullName>
    </submittedName>
</protein>
<feature type="region of interest" description="Disordered" evidence="1">
    <location>
        <begin position="113"/>
        <end position="134"/>
    </location>
</feature>
<accession>A0ABR1MGS6</accession>
<feature type="region of interest" description="Disordered" evidence="1">
    <location>
        <begin position="373"/>
        <end position="399"/>
    </location>
</feature>
<feature type="region of interest" description="Disordered" evidence="1">
    <location>
        <begin position="211"/>
        <end position="233"/>
    </location>
</feature>
<evidence type="ECO:0000313" key="3">
    <source>
        <dbReference type="Proteomes" id="UP001365128"/>
    </source>
</evidence>